<keyword evidence="1" id="KW-0812">Transmembrane</keyword>
<sequence>MNSVVPTLLHWFLSLFSETNISYRCNRRILMLANYSPTQLQDHVHKLHLISFHQLDTLFEEFIYYSSFLHFYLYAIIITYKEKIARKKKDGVTPSFYCNFVKNFFNAFPCFKTQGTIFCKSFINGPATAHSIIKKINWFVGRG</sequence>
<dbReference type="AlphaFoldDB" id="A0A397S2K4"/>
<evidence type="ECO:0000313" key="3">
    <source>
        <dbReference type="Proteomes" id="UP000266506"/>
    </source>
</evidence>
<organism evidence="2 3">
    <name type="scientific">Anaeroplasma bactoclasticum</name>
    <dbReference type="NCBI Taxonomy" id="2088"/>
    <lineage>
        <taxon>Bacteria</taxon>
        <taxon>Bacillati</taxon>
        <taxon>Mycoplasmatota</taxon>
        <taxon>Mollicutes</taxon>
        <taxon>Anaeroplasmatales</taxon>
        <taxon>Anaeroplasmataceae</taxon>
        <taxon>Anaeroplasma</taxon>
    </lineage>
</organism>
<reference evidence="2 3" key="1">
    <citation type="submission" date="2018-08" db="EMBL/GenBank/DDBJ databases">
        <title>Genomic Encyclopedia of Archaeal and Bacterial Type Strains, Phase II (KMG-II): from individual species to whole genera.</title>
        <authorList>
            <person name="Goeker M."/>
        </authorList>
    </citation>
    <scope>NUCLEOTIDE SEQUENCE [LARGE SCALE GENOMIC DNA]</scope>
    <source>
        <strain evidence="2 3">ATCC 27112</strain>
    </source>
</reference>
<evidence type="ECO:0000256" key="1">
    <source>
        <dbReference type="SAM" id="Phobius"/>
    </source>
</evidence>
<feature type="transmembrane region" description="Helical" evidence="1">
    <location>
        <begin position="62"/>
        <end position="80"/>
    </location>
</feature>
<dbReference type="EMBL" id="QXEV01000001">
    <property type="protein sequence ID" value="RIA78605.1"/>
    <property type="molecule type" value="Genomic_DNA"/>
</dbReference>
<dbReference type="InParanoid" id="A0A397S2K4"/>
<protein>
    <submittedName>
        <fullName evidence="2">Uncharacterized protein</fullName>
    </submittedName>
</protein>
<name>A0A397S2K4_9MOLU</name>
<keyword evidence="1" id="KW-1133">Transmembrane helix</keyword>
<dbReference type="Proteomes" id="UP000266506">
    <property type="component" value="Unassembled WGS sequence"/>
</dbReference>
<evidence type="ECO:0000313" key="2">
    <source>
        <dbReference type="EMBL" id="RIA78605.1"/>
    </source>
</evidence>
<comment type="caution">
    <text evidence="2">The sequence shown here is derived from an EMBL/GenBank/DDBJ whole genome shotgun (WGS) entry which is preliminary data.</text>
</comment>
<keyword evidence="1" id="KW-0472">Membrane</keyword>
<accession>A0A397S2K4</accession>
<gene>
    <name evidence="2" type="ORF">EI71_00166</name>
</gene>
<proteinExistence type="predicted"/>
<keyword evidence="3" id="KW-1185">Reference proteome</keyword>